<gene>
    <name evidence="2" type="ORF">MTR66_17520</name>
</gene>
<evidence type="ECO:0000313" key="2">
    <source>
        <dbReference type="EMBL" id="MCJ2188606.1"/>
    </source>
</evidence>
<comment type="caution">
    <text evidence="2">The sequence shown here is derived from an EMBL/GenBank/DDBJ whole genome shotgun (WGS) entry which is preliminary data.</text>
</comment>
<evidence type="ECO:0000313" key="3">
    <source>
        <dbReference type="Proteomes" id="UP001202281"/>
    </source>
</evidence>
<keyword evidence="1" id="KW-0812">Transmembrane</keyword>
<keyword evidence="3" id="KW-1185">Reference proteome</keyword>
<sequence length="73" mass="8531">MVDAFLVFAAIYLGGWLTAAWWFSGIQGPVPVPGRWRRDLRDGFFWPVWLLLFGLFWLIGLRRQAFEKELSGE</sequence>
<evidence type="ECO:0000256" key="1">
    <source>
        <dbReference type="SAM" id="Phobius"/>
    </source>
</evidence>
<keyword evidence="1" id="KW-1133">Transmembrane helix</keyword>
<proteinExistence type="predicted"/>
<protein>
    <submittedName>
        <fullName evidence="2">Uncharacterized protein</fullName>
    </submittedName>
</protein>
<feature type="transmembrane region" description="Helical" evidence="1">
    <location>
        <begin position="44"/>
        <end position="61"/>
    </location>
</feature>
<organism evidence="2 3">
    <name type="scientific">Novosphingobium beihaiensis</name>
    <dbReference type="NCBI Taxonomy" id="2930389"/>
    <lineage>
        <taxon>Bacteria</taxon>
        <taxon>Pseudomonadati</taxon>
        <taxon>Pseudomonadota</taxon>
        <taxon>Alphaproteobacteria</taxon>
        <taxon>Sphingomonadales</taxon>
        <taxon>Sphingomonadaceae</taxon>
        <taxon>Novosphingobium</taxon>
    </lineage>
</organism>
<dbReference type="EMBL" id="JALHLG010000040">
    <property type="protein sequence ID" value="MCJ2188606.1"/>
    <property type="molecule type" value="Genomic_DNA"/>
</dbReference>
<dbReference type="RefSeq" id="WP_243923410.1">
    <property type="nucleotide sequence ID" value="NZ_JALHLG010000040.1"/>
</dbReference>
<reference evidence="2 3" key="1">
    <citation type="submission" date="2022-04" db="EMBL/GenBank/DDBJ databases">
        <title>Identification of a novel bacterium isolated from mangrove sediments.</title>
        <authorList>
            <person name="Pan X."/>
        </authorList>
    </citation>
    <scope>NUCLEOTIDE SEQUENCE [LARGE SCALE GENOMIC DNA]</scope>
    <source>
        <strain evidence="2 3">B2638</strain>
    </source>
</reference>
<feature type="transmembrane region" description="Helical" evidence="1">
    <location>
        <begin position="5"/>
        <end position="24"/>
    </location>
</feature>
<accession>A0ABT0BU83</accession>
<name>A0ABT0BU83_9SPHN</name>
<keyword evidence="1" id="KW-0472">Membrane</keyword>
<dbReference type="Proteomes" id="UP001202281">
    <property type="component" value="Unassembled WGS sequence"/>
</dbReference>